<sequence length="200" mass="21593">MTPRTAVELADWRRRTAELYAAVRAAPDPASGHATWRAGRDALFRDHPQSPLPSGDPLRRSGLPYWPYDPALRFEVPLRPAPPAMLELDTGADGTTTMERVGTLELPGIGPLDAWWLAQYGGGLFVPLRDGTAGGETYGGGRYLLDTAKGADLGGRDGLVVMDLNLAYHPSCRYDPAWTCPLAPAGNRLTTPVRAGERTD</sequence>
<dbReference type="PANTHER" id="PTHR41913">
    <property type="entry name" value="DUF1684 DOMAIN-CONTAINING PROTEIN"/>
    <property type="match status" value="1"/>
</dbReference>
<protein>
    <recommendedName>
        <fullName evidence="3">DUF1684 domain-containing protein</fullName>
    </recommendedName>
</protein>
<name>A0A1T5LUZ7_9MICO</name>
<evidence type="ECO:0000313" key="2">
    <source>
        <dbReference type="Proteomes" id="UP000189777"/>
    </source>
</evidence>
<keyword evidence="2" id="KW-1185">Reference proteome</keyword>
<proteinExistence type="predicted"/>
<dbReference type="STRING" id="526729.SAMN04324258_4005"/>
<evidence type="ECO:0008006" key="3">
    <source>
        <dbReference type="Google" id="ProtNLM"/>
    </source>
</evidence>
<dbReference type="EMBL" id="FUZQ01000007">
    <property type="protein sequence ID" value="SKC79782.1"/>
    <property type="molecule type" value="Genomic_DNA"/>
</dbReference>
<accession>A0A1T5LUZ7</accession>
<dbReference type="OrthoDB" id="5493262at2"/>
<organism evidence="1 2">
    <name type="scientific">Krasilnikoviella flava</name>
    <dbReference type="NCBI Taxonomy" id="526729"/>
    <lineage>
        <taxon>Bacteria</taxon>
        <taxon>Bacillati</taxon>
        <taxon>Actinomycetota</taxon>
        <taxon>Actinomycetes</taxon>
        <taxon>Micrococcales</taxon>
        <taxon>Promicromonosporaceae</taxon>
        <taxon>Krasilnikoviella</taxon>
    </lineage>
</organism>
<dbReference type="RefSeq" id="WP_079576302.1">
    <property type="nucleotide sequence ID" value="NZ_FUZQ01000007.1"/>
</dbReference>
<dbReference type="Proteomes" id="UP000189777">
    <property type="component" value="Unassembled WGS sequence"/>
</dbReference>
<evidence type="ECO:0000313" key="1">
    <source>
        <dbReference type="EMBL" id="SKC79782.1"/>
    </source>
</evidence>
<dbReference type="InterPro" id="IPR012467">
    <property type="entry name" value="DUF1684"/>
</dbReference>
<dbReference type="PANTHER" id="PTHR41913:SF1">
    <property type="entry name" value="DUF1684 DOMAIN-CONTAINING PROTEIN"/>
    <property type="match status" value="1"/>
</dbReference>
<gene>
    <name evidence="1" type="ORF">SAMN04324258_4005</name>
</gene>
<dbReference type="Pfam" id="PF07920">
    <property type="entry name" value="DUF1684"/>
    <property type="match status" value="1"/>
</dbReference>
<dbReference type="AlphaFoldDB" id="A0A1T5LUZ7"/>
<reference evidence="1 2" key="1">
    <citation type="submission" date="2017-02" db="EMBL/GenBank/DDBJ databases">
        <authorList>
            <person name="Peterson S.W."/>
        </authorList>
    </citation>
    <scope>NUCLEOTIDE SEQUENCE [LARGE SCALE GENOMIC DNA]</scope>
    <source>
        <strain evidence="1 2">DSM 21481</strain>
    </source>
</reference>